<accession>M4F058</accession>
<dbReference type="PRINTS" id="PR00503">
    <property type="entry name" value="BROMODOMAIN"/>
</dbReference>
<dbReference type="InterPro" id="IPR001487">
    <property type="entry name" value="Bromodomain"/>
</dbReference>
<dbReference type="FunCoup" id="M4F058">
    <property type="interactions" value="1634"/>
</dbReference>
<dbReference type="AlphaFoldDB" id="M4F058"/>
<dbReference type="SMART" id="SM00297">
    <property type="entry name" value="BROMO"/>
    <property type="match status" value="1"/>
</dbReference>
<evidence type="ECO:0000256" key="5">
    <source>
        <dbReference type="SAM" id="MobiDB-lite"/>
    </source>
</evidence>
<dbReference type="eggNOG" id="KOG1474">
    <property type="taxonomic scope" value="Eukaryota"/>
</dbReference>
<name>M4F058_BRACM</name>
<protein>
    <recommendedName>
        <fullName evidence="10">Bromo domain-containing protein</fullName>
    </recommendedName>
</protein>
<keyword evidence="9" id="KW-1185">Reference proteome</keyword>
<evidence type="ECO:0000313" key="9">
    <source>
        <dbReference type="Proteomes" id="UP000011750"/>
    </source>
</evidence>
<evidence type="ECO:0000256" key="4">
    <source>
        <dbReference type="PROSITE-ProRule" id="PRU00035"/>
    </source>
</evidence>
<evidence type="ECO:0000259" key="7">
    <source>
        <dbReference type="PROSITE" id="PS51525"/>
    </source>
</evidence>
<evidence type="ECO:0000259" key="6">
    <source>
        <dbReference type="PROSITE" id="PS50014"/>
    </source>
</evidence>
<dbReference type="Gene3D" id="1.20.920.10">
    <property type="entry name" value="Bromodomain-like"/>
    <property type="match status" value="1"/>
</dbReference>
<dbReference type="PROSITE" id="PS51525">
    <property type="entry name" value="NET"/>
    <property type="match status" value="1"/>
</dbReference>
<dbReference type="Pfam" id="PF00439">
    <property type="entry name" value="Bromodomain"/>
    <property type="match status" value="1"/>
</dbReference>
<dbReference type="GO" id="GO:0042393">
    <property type="term" value="F:histone binding"/>
    <property type="evidence" value="ECO:0000318"/>
    <property type="project" value="GO_Central"/>
</dbReference>
<dbReference type="EnsemblPlants" id="Bra034451.1">
    <property type="protein sequence ID" value="Bra034451.1-P"/>
    <property type="gene ID" value="Bra034451"/>
</dbReference>
<dbReference type="Gramene" id="Bra034451.1">
    <property type="protein sequence ID" value="Bra034451.1-P"/>
    <property type="gene ID" value="Bra034451"/>
</dbReference>
<dbReference type="SUPFAM" id="SSF47370">
    <property type="entry name" value="Bromodomain"/>
    <property type="match status" value="1"/>
</dbReference>
<keyword evidence="2 4" id="KW-0103">Bromodomain</keyword>
<evidence type="ECO:0000256" key="1">
    <source>
        <dbReference type="ARBA" id="ARBA00023015"/>
    </source>
</evidence>
<dbReference type="InterPro" id="IPR018359">
    <property type="entry name" value="Bromodomain_CS"/>
</dbReference>
<dbReference type="PANTHER" id="PTHR45926">
    <property type="entry name" value="OSJNBA0053K19.4 PROTEIN"/>
    <property type="match status" value="1"/>
</dbReference>
<evidence type="ECO:0008006" key="10">
    <source>
        <dbReference type="Google" id="ProtNLM"/>
    </source>
</evidence>
<proteinExistence type="predicted"/>
<organism evidence="8 9">
    <name type="scientific">Brassica campestris</name>
    <name type="common">Field mustard</name>
    <dbReference type="NCBI Taxonomy" id="3711"/>
    <lineage>
        <taxon>Eukaryota</taxon>
        <taxon>Viridiplantae</taxon>
        <taxon>Streptophyta</taxon>
        <taxon>Embryophyta</taxon>
        <taxon>Tracheophyta</taxon>
        <taxon>Spermatophyta</taxon>
        <taxon>Magnoliopsida</taxon>
        <taxon>eudicotyledons</taxon>
        <taxon>Gunneridae</taxon>
        <taxon>Pentapetalae</taxon>
        <taxon>rosids</taxon>
        <taxon>malvids</taxon>
        <taxon>Brassicales</taxon>
        <taxon>Brassicaceae</taxon>
        <taxon>Brassiceae</taxon>
        <taxon>Brassica</taxon>
    </lineage>
</organism>
<reference evidence="8" key="3">
    <citation type="submission" date="2023-03" db="UniProtKB">
        <authorList>
            <consortium name="EnsemblPlants"/>
        </authorList>
    </citation>
    <scope>IDENTIFICATION</scope>
    <source>
        <strain evidence="8">cv. Chiifu-401-42</strain>
    </source>
</reference>
<evidence type="ECO:0000313" key="8">
    <source>
        <dbReference type="EnsemblPlants" id="Bra034451.1-P"/>
    </source>
</evidence>
<dbReference type="InParanoid" id="M4F058"/>
<evidence type="ECO:0000256" key="3">
    <source>
        <dbReference type="ARBA" id="ARBA00023163"/>
    </source>
</evidence>
<keyword evidence="1" id="KW-0805">Transcription regulation</keyword>
<dbReference type="GO" id="GO:0006338">
    <property type="term" value="P:chromatin remodeling"/>
    <property type="evidence" value="ECO:0000318"/>
    <property type="project" value="GO_Central"/>
</dbReference>
<dbReference type="GO" id="GO:0006357">
    <property type="term" value="P:regulation of transcription by RNA polymerase II"/>
    <property type="evidence" value="ECO:0000318"/>
    <property type="project" value="GO_Central"/>
</dbReference>
<reference evidence="8 9" key="2">
    <citation type="journal article" date="2018" name="Hortic Res">
        <title>Improved Brassica rapa reference genome by single-molecule sequencing and chromosome conformation capture technologies.</title>
        <authorList>
            <person name="Zhang L."/>
            <person name="Cai X."/>
            <person name="Wu J."/>
            <person name="Liu M."/>
            <person name="Grob S."/>
            <person name="Cheng F."/>
            <person name="Liang J."/>
            <person name="Cai C."/>
            <person name="Liu Z."/>
            <person name="Liu B."/>
            <person name="Wang F."/>
            <person name="Li S."/>
            <person name="Liu F."/>
            <person name="Li X."/>
            <person name="Cheng L."/>
            <person name="Yang W."/>
            <person name="Li M.H."/>
            <person name="Grossniklaus U."/>
            <person name="Zheng H."/>
            <person name="Wang X."/>
        </authorList>
    </citation>
    <scope>NUCLEOTIDE SEQUENCE [LARGE SCALE GENOMIC DNA]</scope>
    <source>
        <strain evidence="8 9">cv. Chiifu-401-42</strain>
    </source>
</reference>
<dbReference type="Pfam" id="PF17035">
    <property type="entry name" value="BET"/>
    <property type="match status" value="1"/>
</dbReference>
<dbReference type="InterPro" id="IPR036427">
    <property type="entry name" value="Bromodomain-like_sf"/>
</dbReference>
<keyword evidence="3" id="KW-0804">Transcription</keyword>
<feature type="domain" description="NET" evidence="7">
    <location>
        <begin position="435"/>
        <end position="516"/>
    </location>
</feature>
<dbReference type="PROSITE" id="PS00633">
    <property type="entry name" value="BROMODOMAIN_1"/>
    <property type="match status" value="1"/>
</dbReference>
<dbReference type="Proteomes" id="UP000011750">
    <property type="component" value="Chromosome A05"/>
</dbReference>
<dbReference type="InterPro" id="IPR038336">
    <property type="entry name" value="NET_sf"/>
</dbReference>
<dbReference type="HOGENOM" id="CLU_516180_0_0_1"/>
<dbReference type="STRING" id="51351.M4F058"/>
<evidence type="ECO:0000256" key="2">
    <source>
        <dbReference type="ARBA" id="ARBA00023117"/>
    </source>
</evidence>
<reference evidence="8 9" key="1">
    <citation type="journal article" date="2011" name="Nat. Genet.">
        <title>The genome of the mesopolyploid crop species Brassica rapa.</title>
        <authorList>
            <consortium name="Brassica rapa Genome Sequencing Project Consortium"/>
            <person name="Wang X."/>
            <person name="Wang H."/>
            <person name="Wang J."/>
            <person name="Sun R."/>
            <person name="Wu J."/>
            <person name="Liu S."/>
            <person name="Bai Y."/>
            <person name="Mun J.H."/>
            <person name="Bancroft I."/>
            <person name="Cheng F."/>
            <person name="Huang S."/>
            <person name="Li X."/>
            <person name="Hua W."/>
            <person name="Wang J."/>
            <person name="Wang X."/>
            <person name="Freeling M."/>
            <person name="Pires J.C."/>
            <person name="Paterson A.H."/>
            <person name="Chalhoub B."/>
            <person name="Wang B."/>
            <person name="Hayward A."/>
            <person name="Sharpe A.G."/>
            <person name="Park B.S."/>
            <person name="Weisshaar B."/>
            <person name="Liu B."/>
            <person name="Li B."/>
            <person name="Liu B."/>
            <person name="Tong C."/>
            <person name="Song C."/>
            <person name="Duran C."/>
            <person name="Peng C."/>
            <person name="Geng C."/>
            <person name="Koh C."/>
            <person name="Lin C."/>
            <person name="Edwards D."/>
            <person name="Mu D."/>
            <person name="Shen D."/>
            <person name="Soumpourou E."/>
            <person name="Li F."/>
            <person name="Fraser F."/>
            <person name="Conant G."/>
            <person name="Lassalle G."/>
            <person name="King G.J."/>
            <person name="Bonnema G."/>
            <person name="Tang H."/>
            <person name="Wang H."/>
            <person name="Belcram H."/>
            <person name="Zhou H."/>
            <person name="Hirakawa H."/>
            <person name="Abe H."/>
            <person name="Guo H."/>
            <person name="Wang H."/>
            <person name="Jin H."/>
            <person name="Parkin I.A."/>
            <person name="Batley J."/>
            <person name="Kim J.S."/>
            <person name="Just J."/>
            <person name="Li J."/>
            <person name="Xu J."/>
            <person name="Deng J."/>
            <person name="Kim J.A."/>
            <person name="Li J."/>
            <person name="Yu J."/>
            <person name="Meng J."/>
            <person name="Wang J."/>
            <person name="Min J."/>
            <person name="Poulain J."/>
            <person name="Wang J."/>
            <person name="Hatakeyama K."/>
            <person name="Wu K."/>
            <person name="Wang L."/>
            <person name="Fang L."/>
            <person name="Trick M."/>
            <person name="Links M.G."/>
            <person name="Zhao M."/>
            <person name="Jin M."/>
            <person name="Ramchiary N."/>
            <person name="Drou N."/>
            <person name="Berkman P.J."/>
            <person name="Cai Q."/>
            <person name="Huang Q."/>
            <person name="Li R."/>
            <person name="Tabata S."/>
            <person name="Cheng S."/>
            <person name="Zhang S."/>
            <person name="Zhang S."/>
            <person name="Huang S."/>
            <person name="Sato S."/>
            <person name="Sun S."/>
            <person name="Kwon S.J."/>
            <person name="Choi S.R."/>
            <person name="Lee T.H."/>
            <person name="Fan W."/>
            <person name="Zhao X."/>
            <person name="Tan X."/>
            <person name="Xu X."/>
            <person name="Wang Y."/>
            <person name="Qiu Y."/>
            <person name="Yin Y."/>
            <person name="Li Y."/>
            <person name="Du Y."/>
            <person name="Liao Y."/>
            <person name="Lim Y."/>
            <person name="Narusaka Y."/>
            <person name="Wang Y."/>
            <person name="Wang Z."/>
            <person name="Li Z."/>
            <person name="Wang Z."/>
            <person name="Xiong Z."/>
            <person name="Zhang Z."/>
        </authorList>
    </citation>
    <scope>NUCLEOTIDE SEQUENCE [LARGE SCALE GENOMIC DNA]</scope>
    <source>
        <strain evidence="8 9">cv. Chiifu-401-42</strain>
    </source>
</reference>
<sequence>MILPREIIDRPWKGGIASLLIKEEPPDGQCITKPCIYQVAGPPTHEINHTSYIGASSDIGALKEGYLCNHKEFNRETSFYRFSTQPEHAANWFHTKKSNGLGDMPVTSQTIYTASELVLIKESNSLLKECATQTHVWKPGDYSLHLRAVGEFLPCTSSHMIKMNPLFVNLPYMDAFTLGEEPVLVPNCDVVENSELEVLNGDEESKLEDYGTCVDVITERVNQLEQKVVEVEHFYSTKDGAGQTNTSKSNSGGKKVAISQPSKCSSAGKEKTRGKHVSSPELMRQFATIIRQIAQQKWAWPFLEPVDVEGLGLDDYHKVIEKPMDLGTIRTKMEGSEYSNVREIYADVRLVFKNAMRYNEEKHDVYVMAESLLEKFEEKWLTIMPKLVEEEKKQAEEEAQDRASKQLAVEAAQAEKARDLSNELYEIDQELEKLREIVVQKCRKLSTQEKKGLSAALGRLSPEDLSKALKMVSEGNPHFPAGAPEVELDIDLQEVSSFVELKRWGLKRWSIVRCPHVPQNLPRIIISF</sequence>
<dbReference type="InterPro" id="IPR027353">
    <property type="entry name" value="NET_dom"/>
</dbReference>
<dbReference type="PROSITE" id="PS50014">
    <property type="entry name" value="BROMODOMAIN_2"/>
    <property type="match status" value="1"/>
</dbReference>
<dbReference type="Gene3D" id="1.20.1270.220">
    <property type="match status" value="1"/>
</dbReference>
<feature type="region of interest" description="Disordered" evidence="5">
    <location>
        <begin position="239"/>
        <end position="277"/>
    </location>
</feature>
<dbReference type="GO" id="GO:0004674">
    <property type="term" value="F:protein serine/threonine kinase activity"/>
    <property type="evidence" value="ECO:0000318"/>
    <property type="project" value="GO_Central"/>
</dbReference>
<feature type="domain" description="Bromo" evidence="6">
    <location>
        <begin position="294"/>
        <end position="366"/>
    </location>
</feature>
<dbReference type="GO" id="GO:0000785">
    <property type="term" value="C:chromatin"/>
    <property type="evidence" value="ECO:0000318"/>
    <property type="project" value="GO_Central"/>
</dbReference>
<dbReference type="GO" id="GO:0003682">
    <property type="term" value="F:chromatin binding"/>
    <property type="evidence" value="ECO:0000318"/>
    <property type="project" value="GO_Central"/>
</dbReference>
<feature type="compositionally biased region" description="Polar residues" evidence="5">
    <location>
        <begin position="242"/>
        <end position="252"/>
    </location>
</feature>
<dbReference type="GO" id="GO:0005634">
    <property type="term" value="C:nucleus"/>
    <property type="evidence" value="ECO:0000318"/>
    <property type="project" value="GO_Central"/>
</dbReference>